<proteinExistence type="predicted"/>
<keyword evidence="2" id="KW-1133">Transmembrane helix</keyword>
<accession>A0A6G1GTU1</accession>
<feature type="transmembrane region" description="Helical" evidence="2">
    <location>
        <begin position="392"/>
        <end position="415"/>
    </location>
</feature>
<reference evidence="3" key="1">
    <citation type="journal article" date="2020" name="Stud. Mycol.">
        <title>101 Dothideomycetes genomes: a test case for predicting lifestyles and emergence of pathogens.</title>
        <authorList>
            <person name="Haridas S."/>
            <person name="Albert R."/>
            <person name="Binder M."/>
            <person name="Bloem J."/>
            <person name="Labutti K."/>
            <person name="Salamov A."/>
            <person name="Andreopoulos B."/>
            <person name="Baker S."/>
            <person name="Barry K."/>
            <person name="Bills G."/>
            <person name="Bluhm B."/>
            <person name="Cannon C."/>
            <person name="Castanera R."/>
            <person name="Culley D."/>
            <person name="Daum C."/>
            <person name="Ezra D."/>
            <person name="Gonzalez J."/>
            <person name="Henrissat B."/>
            <person name="Kuo A."/>
            <person name="Liang C."/>
            <person name="Lipzen A."/>
            <person name="Lutzoni F."/>
            <person name="Magnuson J."/>
            <person name="Mondo S."/>
            <person name="Nolan M."/>
            <person name="Ohm R."/>
            <person name="Pangilinan J."/>
            <person name="Park H.-J."/>
            <person name="Ramirez L."/>
            <person name="Alfaro M."/>
            <person name="Sun H."/>
            <person name="Tritt A."/>
            <person name="Yoshinaga Y."/>
            <person name="Zwiers L.-H."/>
            <person name="Turgeon B."/>
            <person name="Goodwin S."/>
            <person name="Spatafora J."/>
            <person name="Crous P."/>
            <person name="Grigoriev I."/>
        </authorList>
    </citation>
    <scope>NUCLEOTIDE SEQUENCE</scope>
    <source>
        <strain evidence="3">CBS 113979</strain>
    </source>
</reference>
<sequence>MTNFTDCALRYINNETAIALYNYSGPVTGIPANISTQIRLDGCRAICGTGNDLYPWSTSSATITTWILPILGILLQAPFESNAFWRTAGAITRWIGSPISSLSYILWNISVTGKAALMVDMALPYDEQLPGEGSDWARMRDSFYVLSNMNQYTMNIKPAGEEKHQKAAEAILRIVLFSRDLKLKGTHEKLQDARETLASRLREGRKRGVVPVFISTMWFIFSLAISIQSAFGLIGSNSQAHDLALGLLLSWLPVLILCSIVDRNPVAADDIRRRLNKLIGLVCDALLDEQNLEDFINTFNRRTKEGREMEARVRNSVLLQAEAMRWRFFEGFAGQGRVRWHYGAAHPILCDIEDRYVAKHGRYWIRNETEARTYLVLGAVDKGLLWLDLRELWQVATATIIVSCSCLGAFILSFFTPTVGLGCRSGGYTIFCVTAFGLLTLEILVWWISSMAEPNTMKERTQSLLRRFGRFMLPYVTFAGALALRAFLVMVSWIPFEDKERRLEKFKTHSRRRLNHLDDCDLRWWTERFFFRPVEWFNAAYLTYIVLAQTFGGFVNCECQSSTWASGGGYIDLTQWDFTHVEYVQNYWKAGTVLSSTVLGLSLTYVVIEWCIQSHLSTANYEDACRGLRRTRRFRVISYPFRYPYYLFVRAINSPQHVLAIIRRKGTPKNLYRTLIWTRHTKQPAFPRTNTAMTELSDMDYMSSPEHRPSDVMDNIPMIIEPANPEQAHAFRRPDTSGESDFRSSSDASRDSSPTRSDFGLLPGPAYTRVRSDSTGSSSGSGLRPSIG</sequence>
<evidence type="ECO:0000256" key="2">
    <source>
        <dbReference type="SAM" id="Phobius"/>
    </source>
</evidence>
<keyword evidence="2" id="KW-0472">Membrane</keyword>
<feature type="compositionally biased region" description="Basic and acidic residues" evidence="1">
    <location>
        <begin position="732"/>
        <end position="750"/>
    </location>
</feature>
<dbReference type="AlphaFoldDB" id="A0A6G1GTU1"/>
<protein>
    <submittedName>
        <fullName evidence="3">Uncharacterized protein</fullName>
    </submittedName>
</protein>
<evidence type="ECO:0000313" key="4">
    <source>
        <dbReference type="Proteomes" id="UP000800041"/>
    </source>
</evidence>
<feature type="transmembrane region" description="Helical" evidence="2">
    <location>
        <begin position="209"/>
        <end position="231"/>
    </location>
</feature>
<feature type="transmembrane region" description="Helical" evidence="2">
    <location>
        <begin position="427"/>
        <end position="450"/>
    </location>
</feature>
<keyword evidence="2" id="KW-0812">Transmembrane</keyword>
<organism evidence="3 4">
    <name type="scientific">Aulographum hederae CBS 113979</name>
    <dbReference type="NCBI Taxonomy" id="1176131"/>
    <lineage>
        <taxon>Eukaryota</taxon>
        <taxon>Fungi</taxon>
        <taxon>Dikarya</taxon>
        <taxon>Ascomycota</taxon>
        <taxon>Pezizomycotina</taxon>
        <taxon>Dothideomycetes</taxon>
        <taxon>Pleosporomycetidae</taxon>
        <taxon>Aulographales</taxon>
        <taxon>Aulographaceae</taxon>
    </lineage>
</organism>
<feature type="transmembrane region" description="Helical" evidence="2">
    <location>
        <begin position="471"/>
        <end position="496"/>
    </location>
</feature>
<evidence type="ECO:0000313" key="3">
    <source>
        <dbReference type="EMBL" id="KAF1984168.1"/>
    </source>
</evidence>
<keyword evidence="4" id="KW-1185">Reference proteome</keyword>
<dbReference type="OrthoDB" id="5392263at2759"/>
<evidence type="ECO:0000256" key="1">
    <source>
        <dbReference type="SAM" id="MobiDB-lite"/>
    </source>
</evidence>
<dbReference type="Proteomes" id="UP000800041">
    <property type="component" value="Unassembled WGS sequence"/>
</dbReference>
<gene>
    <name evidence="3" type="ORF">K402DRAFT_359520</name>
</gene>
<feature type="region of interest" description="Disordered" evidence="1">
    <location>
        <begin position="730"/>
        <end position="788"/>
    </location>
</feature>
<feature type="compositionally biased region" description="Low complexity" evidence="1">
    <location>
        <begin position="773"/>
        <end position="788"/>
    </location>
</feature>
<feature type="transmembrane region" description="Helical" evidence="2">
    <location>
        <begin position="243"/>
        <end position="262"/>
    </location>
</feature>
<name>A0A6G1GTU1_9PEZI</name>
<dbReference type="EMBL" id="ML977169">
    <property type="protein sequence ID" value="KAF1984168.1"/>
    <property type="molecule type" value="Genomic_DNA"/>
</dbReference>